<comment type="caution">
    <text evidence="1">The sequence shown here is derived from an EMBL/GenBank/DDBJ whole genome shotgun (WGS) entry which is preliminary data.</text>
</comment>
<dbReference type="EMBL" id="JAPTZU010000003">
    <property type="protein sequence ID" value="MCZ2687428.1"/>
    <property type="molecule type" value="Genomic_DNA"/>
</dbReference>
<dbReference type="RefSeq" id="WP_175413953.1">
    <property type="nucleotide sequence ID" value="NZ_CAXSXC010000025.1"/>
</dbReference>
<proteinExistence type="predicted"/>
<dbReference type="AlphaFoldDB" id="A0A9Q4P981"/>
<accession>A0A9Q4P981</accession>
<organism evidence="1 2">
    <name type="scientific">Bacteroides fragilis</name>
    <dbReference type="NCBI Taxonomy" id="817"/>
    <lineage>
        <taxon>Bacteria</taxon>
        <taxon>Pseudomonadati</taxon>
        <taxon>Bacteroidota</taxon>
        <taxon>Bacteroidia</taxon>
        <taxon>Bacteroidales</taxon>
        <taxon>Bacteroidaceae</taxon>
        <taxon>Bacteroides</taxon>
    </lineage>
</organism>
<reference evidence="1" key="1">
    <citation type="submission" date="2022-12" db="EMBL/GenBank/DDBJ databases">
        <title>Development of a Multilocus Sequence Typing Scheme for Bacteroides fragilis Based on Whole Genome Sequencing Data and Clinical Application.</title>
        <authorList>
            <person name="Nielsen F.D."/>
            <person name="Justesen U.S."/>
        </authorList>
    </citation>
    <scope>NUCLEOTIDE SEQUENCE</scope>
    <source>
        <strain evidence="1">BF_AM_ODE_DK_2015_4</strain>
    </source>
</reference>
<evidence type="ECO:0000313" key="2">
    <source>
        <dbReference type="Proteomes" id="UP001079672"/>
    </source>
</evidence>
<evidence type="ECO:0000313" key="1">
    <source>
        <dbReference type="EMBL" id="MCZ2687428.1"/>
    </source>
</evidence>
<gene>
    <name evidence="1" type="ORF">O1433_07925</name>
</gene>
<sequence>MQSPTLSEPLLTAKKGCVGPKRTVHWLQRDGAFLYEQRRTGKKEE</sequence>
<dbReference type="Proteomes" id="UP001079672">
    <property type="component" value="Unassembled WGS sequence"/>
</dbReference>
<protein>
    <submittedName>
        <fullName evidence="1">Uncharacterized protein</fullName>
    </submittedName>
</protein>
<name>A0A9Q4P981_BACFG</name>